<accession>A0ACB8C701</accession>
<keyword evidence="2" id="KW-1185">Reference proteome</keyword>
<organism evidence="1 2">
    <name type="scientific">Dermacentor silvarum</name>
    <name type="common">Tick</name>
    <dbReference type="NCBI Taxonomy" id="543639"/>
    <lineage>
        <taxon>Eukaryota</taxon>
        <taxon>Metazoa</taxon>
        <taxon>Ecdysozoa</taxon>
        <taxon>Arthropoda</taxon>
        <taxon>Chelicerata</taxon>
        <taxon>Arachnida</taxon>
        <taxon>Acari</taxon>
        <taxon>Parasitiformes</taxon>
        <taxon>Ixodida</taxon>
        <taxon>Ixodoidea</taxon>
        <taxon>Ixodidae</taxon>
        <taxon>Rhipicephalinae</taxon>
        <taxon>Dermacentor</taxon>
    </lineage>
</organism>
<evidence type="ECO:0000313" key="1">
    <source>
        <dbReference type="EMBL" id="KAH7936672.1"/>
    </source>
</evidence>
<dbReference type="EMBL" id="CM023477">
    <property type="protein sequence ID" value="KAH7936672.1"/>
    <property type="molecule type" value="Genomic_DNA"/>
</dbReference>
<reference evidence="1" key="1">
    <citation type="submission" date="2020-05" db="EMBL/GenBank/DDBJ databases">
        <title>Large-scale comparative analyses of tick genomes elucidate their genetic diversity and vector capacities.</title>
        <authorList>
            <person name="Jia N."/>
            <person name="Wang J."/>
            <person name="Shi W."/>
            <person name="Du L."/>
            <person name="Sun Y."/>
            <person name="Zhan W."/>
            <person name="Jiang J."/>
            <person name="Wang Q."/>
            <person name="Zhang B."/>
            <person name="Ji P."/>
            <person name="Sakyi L.B."/>
            <person name="Cui X."/>
            <person name="Yuan T."/>
            <person name="Jiang B."/>
            <person name="Yang W."/>
            <person name="Lam T.T.-Y."/>
            <person name="Chang Q."/>
            <person name="Ding S."/>
            <person name="Wang X."/>
            <person name="Zhu J."/>
            <person name="Ruan X."/>
            <person name="Zhao L."/>
            <person name="Wei J."/>
            <person name="Que T."/>
            <person name="Du C."/>
            <person name="Cheng J."/>
            <person name="Dai P."/>
            <person name="Han X."/>
            <person name="Huang E."/>
            <person name="Gao Y."/>
            <person name="Liu J."/>
            <person name="Shao H."/>
            <person name="Ye R."/>
            <person name="Li L."/>
            <person name="Wei W."/>
            <person name="Wang X."/>
            <person name="Wang C."/>
            <person name="Yang T."/>
            <person name="Huo Q."/>
            <person name="Li W."/>
            <person name="Guo W."/>
            <person name="Chen H."/>
            <person name="Zhou L."/>
            <person name="Ni X."/>
            <person name="Tian J."/>
            <person name="Zhou Y."/>
            <person name="Sheng Y."/>
            <person name="Liu T."/>
            <person name="Pan Y."/>
            <person name="Xia L."/>
            <person name="Li J."/>
            <person name="Zhao F."/>
            <person name="Cao W."/>
        </authorList>
    </citation>
    <scope>NUCLEOTIDE SEQUENCE</scope>
    <source>
        <strain evidence="1">Dsil-2018</strain>
    </source>
</reference>
<proteinExistence type="predicted"/>
<name>A0ACB8C701_DERSI</name>
<protein>
    <submittedName>
        <fullName evidence="1">Uncharacterized protein</fullName>
    </submittedName>
</protein>
<dbReference type="Proteomes" id="UP000821865">
    <property type="component" value="Chromosome 8"/>
</dbReference>
<gene>
    <name evidence="1" type="ORF">HPB49_002303</name>
</gene>
<comment type="caution">
    <text evidence="1">The sequence shown here is derived from an EMBL/GenBank/DDBJ whole genome shotgun (WGS) entry which is preliminary data.</text>
</comment>
<sequence>MVPSSYLIFVGVHYLEVVTPTSANVYSVRNRRTQETGGMMQYLLTIVFLICTFWVVVGVLYFIYGKRGAGKTTPDDESGVVVPVCPGTADGGKPNLLSGKTIICSVRHDSSMNLWVRLPEGICHVFVALGLTQSDGSVQEGLALSVERLRAVDGAKALVSVDYAVIKSNTDGFARSLNTFMSNVPSHFKRHFDGIEVRGIPVADYVDDSKMTALNTAIGAVKTAVAKVQRVIATVAIPLSWQAPGGKLAKSATLTNADTTVAQIHYLPGSGSCTALPSNSVSRMDEIKSVISSWNQPCISIMLGAIIYTGASGKGAAAQGCSLYRYCKVYTRANA</sequence>
<evidence type="ECO:0000313" key="2">
    <source>
        <dbReference type="Proteomes" id="UP000821865"/>
    </source>
</evidence>